<evidence type="ECO:0000313" key="8">
    <source>
        <dbReference type="Proteomes" id="UP000319449"/>
    </source>
</evidence>
<dbReference type="InterPro" id="IPR036890">
    <property type="entry name" value="HATPase_C_sf"/>
</dbReference>
<dbReference type="RefSeq" id="WP_170241978.1">
    <property type="nucleotide sequence ID" value="NZ_VLLN01000024.1"/>
</dbReference>
<accession>A0A562VG60</accession>
<comment type="caution">
    <text evidence="7">The sequence shown here is derived from an EMBL/GenBank/DDBJ whole genome shotgun (WGS) entry which is preliminary data.</text>
</comment>
<protein>
    <recommendedName>
        <fullName evidence="2">histidine kinase</fullName>
        <ecNumber evidence="2">2.7.13.3</ecNumber>
    </recommendedName>
</protein>
<dbReference type="CDD" id="cd00082">
    <property type="entry name" value="HisKA"/>
    <property type="match status" value="1"/>
</dbReference>
<dbReference type="InterPro" id="IPR004358">
    <property type="entry name" value="Sig_transdc_His_kin-like_C"/>
</dbReference>
<dbReference type="InterPro" id="IPR003661">
    <property type="entry name" value="HisK_dim/P_dom"/>
</dbReference>
<name>A0A562VG60_9BACT</name>
<dbReference type="EC" id="2.7.13.3" evidence="2"/>
<keyword evidence="8" id="KW-1185">Reference proteome</keyword>
<dbReference type="SUPFAM" id="SSF47384">
    <property type="entry name" value="Homodimeric domain of signal transducing histidine kinase"/>
    <property type="match status" value="1"/>
</dbReference>
<evidence type="ECO:0000256" key="5">
    <source>
        <dbReference type="ARBA" id="ARBA00022777"/>
    </source>
</evidence>
<evidence type="ECO:0000256" key="3">
    <source>
        <dbReference type="ARBA" id="ARBA00022553"/>
    </source>
</evidence>
<dbReference type="SMART" id="SM00387">
    <property type="entry name" value="HATPase_c"/>
    <property type="match status" value="1"/>
</dbReference>
<dbReference type="PRINTS" id="PR00344">
    <property type="entry name" value="BCTRLSENSOR"/>
</dbReference>
<dbReference type="GO" id="GO:0009927">
    <property type="term" value="F:histidine phosphotransfer kinase activity"/>
    <property type="evidence" value="ECO:0007669"/>
    <property type="project" value="TreeGrafter"/>
</dbReference>
<evidence type="ECO:0000313" key="7">
    <source>
        <dbReference type="EMBL" id="TWJ16870.1"/>
    </source>
</evidence>
<dbReference type="Proteomes" id="UP000319449">
    <property type="component" value="Unassembled WGS sequence"/>
</dbReference>
<dbReference type="GO" id="GO:0005886">
    <property type="term" value="C:plasma membrane"/>
    <property type="evidence" value="ECO:0007669"/>
    <property type="project" value="TreeGrafter"/>
</dbReference>
<dbReference type="PANTHER" id="PTHR43047">
    <property type="entry name" value="TWO-COMPONENT HISTIDINE PROTEIN KINASE"/>
    <property type="match status" value="1"/>
</dbReference>
<keyword evidence="4" id="KW-0808">Transferase</keyword>
<dbReference type="InterPro" id="IPR005467">
    <property type="entry name" value="His_kinase_dom"/>
</dbReference>
<evidence type="ECO:0000256" key="1">
    <source>
        <dbReference type="ARBA" id="ARBA00000085"/>
    </source>
</evidence>
<comment type="catalytic activity">
    <reaction evidence="1">
        <text>ATP + protein L-histidine = ADP + protein N-phospho-L-histidine.</text>
        <dbReference type="EC" id="2.7.13.3"/>
    </reaction>
</comment>
<dbReference type="InterPro" id="IPR003594">
    <property type="entry name" value="HATPase_dom"/>
</dbReference>
<dbReference type="InterPro" id="IPR036097">
    <property type="entry name" value="HisK_dim/P_sf"/>
</dbReference>
<dbReference type="Gene3D" id="1.10.287.130">
    <property type="match status" value="1"/>
</dbReference>
<keyword evidence="5" id="KW-0418">Kinase</keyword>
<dbReference type="SMART" id="SM00388">
    <property type="entry name" value="HisKA"/>
    <property type="match status" value="1"/>
</dbReference>
<dbReference type="EMBL" id="VLLN01000024">
    <property type="protein sequence ID" value="TWJ16870.1"/>
    <property type="molecule type" value="Genomic_DNA"/>
</dbReference>
<evidence type="ECO:0000256" key="2">
    <source>
        <dbReference type="ARBA" id="ARBA00012438"/>
    </source>
</evidence>
<dbReference type="PANTHER" id="PTHR43047:SF72">
    <property type="entry name" value="OSMOSENSING HISTIDINE PROTEIN KINASE SLN1"/>
    <property type="match status" value="1"/>
</dbReference>
<gene>
    <name evidence="7" type="ORF">JN12_03229</name>
</gene>
<dbReference type="Pfam" id="PF00512">
    <property type="entry name" value="HisKA"/>
    <property type="match status" value="1"/>
</dbReference>
<organism evidence="7 8">
    <name type="scientific">Geobacter argillaceus</name>
    <dbReference type="NCBI Taxonomy" id="345631"/>
    <lineage>
        <taxon>Bacteria</taxon>
        <taxon>Pseudomonadati</taxon>
        <taxon>Thermodesulfobacteriota</taxon>
        <taxon>Desulfuromonadia</taxon>
        <taxon>Geobacterales</taxon>
        <taxon>Geobacteraceae</taxon>
        <taxon>Geobacter</taxon>
    </lineage>
</organism>
<dbReference type="Gene3D" id="3.30.565.10">
    <property type="entry name" value="Histidine kinase-like ATPase, C-terminal domain"/>
    <property type="match status" value="1"/>
</dbReference>
<sequence>MPTATQNSVIQVGELIASSDRVTPQTIVSEVSDRLFSSPNLEALAVVDGVMPRGLITRTKLFFTLSRRYGNELFAREPIITIADTSPLIVSDNELLDEVIEKAFARSPQNIYDEIIVAKADGTYVGLLSVKRLVLEQSNALSRSILQEEMATTRAKELERINQVKAQFLANVTHELRSPVNAIIGLAELLRLAADKGSMEQVQERLSFMISTATNLRAVITNILDLSKIEAGRMEVAHQTVEVGSLLHEIAETTRVLIGEKPVTVRVLAPAEPVIVCTDAIKLRQIVTNLTSNAAKFTERGSIEMCLDILEERVVIQIRDTGIGIREEDLQLIFSAFGQVEDATTKTHEGTGLGLTISKNIAKLLGGCISVTSSYGNGSTFSLSMPWEHNENKGVHSHAA</sequence>
<evidence type="ECO:0000256" key="4">
    <source>
        <dbReference type="ARBA" id="ARBA00022679"/>
    </source>
</evidence>
<dbReference type="PROSITE" id="PS50109">
    <property type="entry name" value="HIS_KIN"/>
    <property type="match status" value="1"/>
</dbReference>
<reference evidence="7 8" key="1">
    <citation type="submission" date="2019-07" db="EMBL/GenBank/DDBJ databases">
        <title>Genomic Encyclopedia of Archaeal and Bacterial Type Strains, Phase II (KMG-II): from individual species to whole genera.</title>
        <authorList>
            <person name="Goeker M."/>
        </authorList>
    </citation>
    <scope>NUCLEOTIDE SEQUENCE [LARGE SCALE GENOMIC DNA]</scope>
    <source>
        <strain evidence="7 8">ATCC BAA-1139</strain>
    </source>
</reference>
<dbReference type="GO" id="GO:0000155">
    <property type="term" value="F:phosphorelay sensor kinase activity"/>
    <property type="evidence" value="ECO:0007669"/>
    <property type="project" value="InterPro"/>
</dbReference>
<evidence type="ECO:0000259" key="6">
    <source>
        <dbReference type="PROSITE" id="PS50109"/>
    </source>
</evidence>
<feature type="domain" description="Histidine kinase" evidence="6">
    <location>
        <begin position="171"/>
        <end position="389"/>
    </location>
</feature>
<dbReference type="SUPFAM" id="SSF55874">
    <property type="entry name" value="ATPase domain of HSP90 chaperone/DNA topoisomerase II/histidine kinase"/>
    <property type="match status" value="1"/>
</dbReference>
<dbReference type="CDD" id="cd16922">
    <property type="entry name" value="HATPase_EvgS-ArcB-TorS-like"/>
    <property type="match status" value="1"/>
</dbReference>
<keyword evidence="3" id="KW-0597">Phosphoprotein</keyword>
<dbReference type="AlphaFoldDB" id="A0A562VG60"/>
<dbReference type="Pfam" id="PF02518">
    <property type="entry name" value="HATPase_c"/>
    <property type="match status" value="1"/>
</dbReference>
<dbReference type="FunFam" id="3.30.565.10:FF:000010">
    <property type="entry name" value="Sensor histidine kinase RcsC"/>
    <property type="match status" value="1"/>
</dbReference>
<proteinExistence type="predicted"/>